<dbReference type="CDD" id="cd00603">
    <property type="entry name" value="IPT_PCSR"/>
    <property type="match status" value="1"/>
</dbReference>
<feature type="compositionally biased region" description="Pro residues" evidence="1">
    <location>
        <begin position="457"/>
        <end position="473"/>
    </location>
</feature>
<evidence type="ECO:0000313" key="5">
    <source>
        <dbReference type="EMBL" id="KAJ4457262.1"/>
    </source>
</evidence>
<evidence type="ECO:0000313" key="6">
    <source>
        <dbReference type="Proteomes" id="UP001141327"/>
    </source>
</evidence>
<dbReference type="Gene3D" id="2.60.40.10">
    <property type="entry name" value="Immunoglobulins"/>
    <property type="match status" value="1"/>
</dbReference>
<feature type="transmembrane region" description="Helical" evidence="2">
    <location>
        <begin position="208"/>
        <end position="233"/>
    </location>
</feature>
<comment type="caution">
    <text evidence="5">The sequence shown here is derived from an EMBL/GenBank/DDBJ whole genome shotgun (WGS) entry which is preliminary data.</text>
</comment>
<dbReference type="EMBL" id="JAPMOS010000051">
    <property type="protein sequence ID" value="KAJ4457262.1"/>
    <property type="molecule type" value="Genomic_DNA"/>
</dbReference>
<feature type="domain" description="IPT/TIG" evidence="4">
    <location>
        <begin position="119"/>
        <end position="204"/>
    </location>
</feature>
<evidence type="ECO:0000259" key="4">
    <source>
        <dbReference type="SMART" id="SM00429"/>
    </source>
</evidence>
<gene>
    <name evidence="5" type="ORF">PAPYR_7340</name>
</gene>
<keyword evidence="6" id="KW-1185">Reference proteome</keyword>
<dbReference type="InterPro" id="IPR002909">
    <property type="entry name" value="IPT_dom"/>
</dbReference>
<dbReference type="Proteomes" id="UP001141327">
    <property type="component" value="Unassembled WGS sequence"/>
</dbReference>
<keyword evidence="2" id="KW-1133">Transmembrane helix</keyword>
<evidence type="ECO:0000256" key="1">
    <source>
        <dbReference type="SAM" id="MobiDB-lite"/>
    </source>
</evidence>
<dbReference type="InterPro" id="IPR014756">
    <property type="entry name" value="Ig_E-set"/>
</dbReference>
<organism evidence="5 6">
    <name type="scientific">Paratrimastix pyriformis</name>
    <dbReference type="NCBI Taxonomy" id="342808"/>
    <lineage>
        <taxon>Eukaryota</taxon>
        <taxon>Metamonada</taxon>
        <taxon>Preaxostyla</taxon>
        <taxon>Paratrimastigidae</taxon>
        <taxon>Paratrimastix</taxon>
    </lineage>
</organism>
<dbReference type="Pfam" id="PF01833">
    <property type="entry name" value="TIG"/>
    <property type="match status" value="1"/>
</dbReference>
<dbReference type="SUPFAM" id="SSF81296">
    <property type="entry name" value="E set domains"/>
    <property type="match status" value="1"/>
</dbReference>
<dbReference type="InterPro" id="IPR013783">
    <property type="entry name" value="Ig-like_fold"/>
</dbReference>
<keyword evidence="2" id="KW-0472">Membrane</keyword>
<accession>A0ABQ8UHT3</accession>
<feature type="region of interest" description="Disordered" evidence="1">
    <location>
        <begin position="384"/>
        <end position="405"/>
    </location>
</feature>
<sequence length="473" mass="48229">MPLSEVLAIVLGLLSLADGHLLQVSCKEEAIILVPGHVSEFIPMGAGISFNLTPEELLNTKFIVNSTSPDCTLRCSDHACSSCPTSSESDVPRVLPKGWGKTSTLRLVELSANAASATVPVLESVRPTSAPAKGKTTLTLCGTHFQAGIAVLVGQSPCVVQSGLTDTQFTCVVDGGAPGSAVVNVTNPDGGAASLSWAFVFQYPKEDLLVAVLVPVLSVFGLLMLLLAANLVGIRIHAKWLRREALKRAAAAPKAEPAPSAAVTAATELAPPPPMPAPGSLSIGSAAAVACPPPVTLSYVVLPSVPYWLSFDQLATMTGGARSYSSPAIMSPAPPGAPPLASNNDTPQMASVPVTAAPVAPQPQSAIARSSSVPRAMCSPHLGRVFTPRPGAVSRQGRASPEPAVAAAAQSQPAPSTTAEAAGAVAALAVPLPHPEKESASAGPCAHFESRHLTEPPIRPAELPPPIHTPLAA</sequence>
<evidence type="ECO:0000256" key="3">
    <source>
        <dbReference type="SAM" id="SignalP"/>
    </source>
</evidence>
<feature type="region of interest" description="Disordered" evidence="1">
    <location>
        <begin position="434"/>
        <end position="473"/>
    </location>
</feature>
<feature type="chain" id="PRO_5046457954" description="IPT/TIG domain-containing protein" evidence="3">
    <location>
        <begin position="20"/>
        <end position="473"/>
    </location>
</feature>
<name>A0ABQ8UHT3_9EUKA</name>
<keyword evidence="2" id="KW-0812">Transmembrane</keyword>
<keyword evidence="3" id="KW-0732">Signal</keyword>
<evidence type="ECO:0000256" key="2">
    <source>
        <dbReference type="SAM" id="Phobius"/>
    </source>
</evidence>
<protein>
    <recommendedName>
        <fullName evidence="4">IPT/TIG domain-containing protein</fullName>
    </recommendedName>
</protein>
<dbReference type="SMART" id="SM00429">
    <property type="entry name" value="IPT"/>
    <property type="match status" value="1"/>
</dbReference>
<reference evidence="5" key="1">
    <citation type="journal article" date="2022" name="bioRxiv">
        <title>Genomics of Preaxostyla Flagellates Illuminates Evolutionary Transitions and the Path Towards Mitochondrial Loss.</title>
        <authorList>
            <person name="Novak L.V.F."/>
            <person name="Treitli S.C."/>
            <person name="Pyrih J."/>
            <person name="Halakuc P."/>
            <person name="Pipaliya S.V."/>
            <person name="Vacek V."/>
            <person name="Brzon O."/>
            <person name="Soukal P."/>
            <person name="Eme L."/>
            <person name="Dacks J.B."/>
            <person name="Karnkowska A."/>
            <person name="Elias M."/>
            <person name="Hampl V."/>
        </authorList>
    </citation>
    <scope>NUCLEOTIDE SEQUENCE</scope>
    <source>
        <strain evidence="5">RCP-MX</strain>
    </source>
</reference>
<feature type="signal peptide" evidence="3">
    <location>
        <begin position="1"/>
        <end position="19"/>
    </location>
</feature>
<proteinExistence type="predicted"/>